<name>A0ABT4LIP9_9PROT</name>
<sequence length="380" mass="42039">MGENKSALTPEQADLASKNPDLNHSVRSGPTSPLGQIPLDQILADRGLIDGLYAAGILSREARDAALQLLIPHRSWALWISRLLLVLATALILAGIVFFSAFNWNKTPPLVKFGLIEAALLASVIAALLFKARQLPGQLALLAASVLIGVFLAVFGQIYQTGADVWQLFAAWALLAFGWTLLSNFAAQWVVWLVIVNIAIGFWWDQAARPERDMVSFISGLVILVTGSALVLRECLYSKNGFEWLQPRWTRWVLLVPLLALMMYPLVFLFFATHYADKGILYSALLGLAGYIGCYRYYGKRLKVTRAGREQTIRRDIPALAAVIFSLAVVIEFITVFFVEKLPLPGAISVLFIAVFSFALFCGFIYYLRRMLSAQEAGHG</sequence>
<comment type="caution">
    <text evidence="4">The sequence shown here is derived from an EMBL/GenBank/DDBJ whole genome shotgun (WGS) entry which is preliminary data.</text>
</comment>
<keyword evidence="2" id="KW-0472">Membrane</keyword>
<dbReference type="RefSeq" id="WP_269422064.1">
    <property type="nucleotide sequence ID" value="NZ_JAPWGY010000001.1"/>
</dbReference>
<feature type="transmembrane region" description="Helical" evidence="2">
    <location>
        <begin position="319"/>
        <end position="339"/>
    </location>
</feature>
<feature type="transmembrane region" description="Helical" evidence="2">
    <location>
        <begin position="345"/>
        <end position="368"/>
    </location>
</feature>
<gene>
    <name evidence="4" type="ORF">O4H49_03695</name>
</gene>
<feature type="transmembrane region" description="Helical" evidence="2">
    <location>
        <begin position="279"/>
        <end position="298"/>
    </location>
</feature>
<feature type="compositionally biased region" description="Polar residues" evidence="1">
    <location>
        <begin position="20"/>
        <end position="33"/>
    </location>
</feature>
<feature type="transmembrane region" description="Helical" evidence="2">
    <location>
        <begin position="189"/>
        <end position="208"/>
    </location>
</feature>
<dbReference type="Pfam" id="PF09925">
    <property type="entry name" value="DUF2157"/>
    <property type="match status" value="1"/>
</dbReference>
<keyword evidence="5" id="KW-1185">Reference proteome</keyword>
<evidence type="ECO:0000256" key="1">
    <source>
        <dbReference type="SAM" id="MobiDB-lite"/>
    </source>
</evidence>
<feature type="region of interest" description="Disordered" evidence="1">
    <location>
        <begin position="1"/>
        <end position="33"/>
    </location>
</feature>
<accession>A0ABT4LIP9</accession>
<dbReference type="EMBL" id="JAPWGY010000001">
    <property type="protein sequence ID" value="MCZ4279867.1"/>
    <property type="molecule type" value="Genomic_DNA"/>
</dbReference>
<evidence type="ECO:0000259" key="3">
    <source>
        <dbReference type="Pfam" id="PF09925"/>
    </source>
</evidence>
<feature type="transmembrane region" description="Helical" evidence="2">
    <location>
        <begin position="83"/>
        <end position="104"/>
    </location>
</feature>
<evidence type="ECO:0000313" key="5">
    <source>
        <dbReference type="Proteomes" id="UP001069802"/>
    </source>
</evidence>
<feature type="transmembrane region" description="Helical" evidence="2">
    <location>
        <begin position="252"/>
        <end position="273"/>
    </location>
</feature>
<feature type="transmembrane region" description="Helical" evidence="2">
    <location>
        <begin position="110"/>
        <end position="130"/>
    </location>
</feature>
<dbReference type="InterPro" id="IPR018677">
    <property type="entry name" value="DUF2157"/>
</dbReference>
<proteinExistence type="predicted"/>
<keyword evidence="2" id="KW-0812">Transmembrane</keyword>
<feature type="transmembrane region" description="Helical" evidence="2">
    <location>
        <begin position="214"/>
        <end position="232"/>
    </location>
</feature>
<organism evidence="4 5">
    <name type="scientific">Kiloniella laminariae</name>
    <dbReference type="NCBI Taxonomy" id="454162"/>
    <lineage>
        <taxon>Bacteria</taxon>
        <taxon>Pseudomonadati</taxon>
        <taxon>Pseudomonadota</taxon>
        <taxon>Alphaproteobacteria</taxon>
        <taxon>Rhodospirillales</taxon>
        <taxon>Kiloniellaceae</taxon>
        <taxon>Kiloniella</taxon>
    </lineage>
</organism>
<feature type="transmembrane region" description="Helical" evidence="2">
    <location>
        <begin position="165"/>
        <end position="182"/>
    </location>
</feature>
<keyword evidence="2" id="KW-1133">Transmembrane helix</keyword>
<reference evidence="4" key="1">
    <citation type="submission" date="2022-12" db="EMBL/GenBank/DDBJ databases">
        <title>Bacterial isolates from different developmental stages of Nematostella vectensis.</title>
        <authorList>
            <person name="Fraune S."/>
        </authorList>
    </citation>
    <scope>NUCLEOTIDE SEQUENCE</scope>
    <source>
        <strain evidence="4">G21630-S1</strain>
    </source>
</reference>
<evidence type="ECO:0000313" key="4">
    <source>
        <dbReference type="EMBL" id="MCZ4279867.1"/>
    </source>
</evidence>
<feature type="transmembrane region" description="Helical" evidence="2">
    <location>
        <begin position="139"/>
        <end position="159"/>
    </location>
</feature>
<dbReference type="Proteomes" id="UP001069802">
    <property type="component" value="Unassembled WGS sequence"/>
</dbReference>
<evidence type="ECO:0000256" key="2">
    <source>
        <dbReference type="SAM" id="Phobius"/>
    </source>
</evidence>
<protein>
    <submittedName>
        <fullName evidence="4">DUF2157 domain-containing protein</fullName>
    </submittedName>
</protein>
<feature type="domain" description="DUF2157" evidence="3">
    <location>
        <begin position="53"/>
        <end position="187"/>
    </location>
</feature>